<dbReference type="NCBIfam" id="NF046062">
    <property type="entry name" value="citrull_CtlX"/>
    <property type="match status" value="1"/>
</dbReference>
<protein>
    <submittedName>
        <fullName evidence="1">Amidinotransferase</fullName>
    </submittedName>
</protein>
<dbReference type="Pfam" id="PF19420">
    <property type="entry name" value="DDAH_eukar"/>
    <property type="match status" value="1"/>
</dbReference>
<dbReference type="RefSeq" id="WP_108635372.1">
    <property type="nucleotide sequence ID" value="NZ_QCXX01000005.1"/>
</dbReference>
<dbReference type="OrthoDB" id="9788268at2"/>
<organism evidence="1 2">
    <name type="scientific">Sphingobacterium athyrii</name>
    <dbReference type="NCBI Taxonomy" id="2152717"/>
    <lineage>
        <taxon>Bacteria</taxon>
        <taxon>Pseudomonadati</taxon>
        <taxon>Bacteroidota</taxon>
        <taxon>Sphingobacteriia</taxon>
        <taxon>Sphingobacteriales</taxon>
        <taxon>Sphingobacteriaceae</taxon>
        <taxon>Sphingobacterium</taxon>
    </lineage>
</organism>
<dbReference type="InterPro" id="IPR014541">
    <property type="entry name" value="Amdntrnsf_FN0238"/>
</dbReference>
<evidence type="ECO:0000313" key="2">
    <source>
        <dbReference type="Proteomes" id="UP000250831"/>
    </source>
</evidence>
<evidence type="ECO:0000313" key="1">
    <source>
        <dbReference type="EMBL" id="PUV23038.1"/>
    </source>
</evidence>
<name>A0A363NQJ6_9SPHI</name>
<dbReference type="EMBL" id="QCXX01000005">
    <property type="protein sequence ID" value="PUV23038.1"/>
    <property type="molecule type" value="Genomic_DNA"/>
</dbReference>
<keyword evidence="2" id="KW-1185">Reference proteome</keyword>
<accession>A0A363NQJ6</accession>
<dbReference type="AlphaFoldDB" id="A0A363NQJ6"/>
<dbReference type="GO" id="GO:0016740">
    <property type="term" value="F:transferase activity"/>
    <property type="evidence" value="ECO:0007669"/>
    <property type="project" value="UniProtKB-KW"/>
</dbReference>
<dbReference type="Gene3D" id="3.75.10.10">
    <property type="entry name" value="L-arginine/glycine Amidinotransferase, Chain A"/>
    <property type="match status" value="1"/>
</dbReference>
<gene>
    <name evidence="1" type="ORF">DCO56_19175</name>
</gene>
<keyword evidence="1" id="KW-0808">Transferase</keyword>
<proteinExistence type="predicted"/>
<dbReference type="PANTHER" id="PTHR43224:SF1">
    <property type="entry name" value="AMIDINOTRANSFERASE"/>
    <property type="match status" value="1"/>
</dbReference>
<dbReference type="PANTHER" id="PTHR43224">
    <property type="entry name" value="AMIDINOTRANSFERASE"/>
    <property type="match status" value="1"/>
</dbReference>
<dbReference type="SUPFAM" id="SSF55909">
    <property type="entry name" value="Pentein"/>
    <property type="match status" value="1"/>
</dbReference>
<dbReference type="Proteomes" id="UP000250831">
    <property type="component" value="Unassembled WGS sequence"/>
</dbReference>
<comment type="caution">
    <text evidence="1">The sequence shown here is derived from an EMBL/GenBank/DDBJ whole genome shotgun (WGS) entry which is preliminary data.</text>
</comment>
<dbReference type="PIRSF" id="PIRSF028188">
    <property type="entry name" value="Amdntrnsf_FN0238"/>
    <property type="match status" value="1"/>
</dbReference>
<reference evidence="1 2" key="1">
    <citation type="submission" date="2018-04" db="EMBL/GenBank/DDBJ databases">
        <title>Sphingobacterium sp. M46 Genome.</title>
        <authorList>
            <person name="Cheng J."/>
            <person name="Li Y."/>
        </authorList>
    </citation>
    <scope>NUCLEOTIDE SEQUENCE [LARGE SCALE GENOMIC DNA]</scope>
    <source>
        <strain evidence="1 2">M46</strain>
    </source>
</reference>
<sequence>MRKQVTDSVLLVRPSVFRKNEQTAVNNFFQRDIENLSGEDVNREAQSEFDALVNELKSHGILVTVIQDDEKSESPDSIFPNNIVSFHQDGKIIFYPMFAPNRRKEHLLDFEGPLKQNGYYVKLIKDLSEAENNRQYLEGTGALVLDRTHRIAYCALSERADRTMLDEYCRTENYTPIVFHAFQTVNGERRPIYHTNVVLAVGEDFAILCPAAIDNQSEREELFKKLKETGKEIIEINENQLENFAANCLQVRNKYGNRFIVLSDKALSSLTLYQTAQLEKHGKIIHQDLHVIETCGGGSVRHMMAEVFLPKEKVMNA</sequence>